<feature type="transmembrane region" description="Helical" evidence="1">
    <location>
        <begin position="176"/>
        <end position="202"/>
    </location>
</feature>
<reference evidence="2 3" key="1">
    <citation type="submission" date="2016-11" db="EMBL/GenBank/DDBJ databases">
        <title>Draft Genome Sequences of Nine Cyanobacterial Strains from Diverse Habitats.</title>
        <authorList>
            <person name="Zhu T."/>
            <person name="Hou S."/>
            <person name="Lu X."/>
            <person name="Hess W.R."/>
        </authorList>
    </citation>
    <scope>NUCLEOTIDE SEQUENCE [LARGE SCALE GENOMIC DNA]</scope>
    <source>
        <strain evidence="2 3">IAM M-71</strain>
    </source>
</reference>
<dbReference type="Proteomes" id="UP000185860">
    <property type="component" value="Unassembled WGS sequence"/>
</dbReference>
<protein>
    <submittedName>
        <fullName evidence="2">Uncharacterized protein</fullName>
    </submittedName>
</protein>
<sequence>MEIKVLGSIPQELQTQKDFFVQKIGKAIDTVTTVSNQAKNTLSQSTEQTKEIFFQTNSKLFDNLNQETSQVINTVIEATEKAKNSLTQTSTNAVTSINETSKNALGSIAQTAQKAKETISQTSLQAVDSINQVSEQAKASLEETIQKTEGLSHTLTEGIENGINSYVTDWMNHHVILAWLLTHPLYSIVIFLVSIVLIWGLFQAVSGLIVKGWMAVLLSPVALVRSLLPKTAKLTVTTNNNGFLSPKSDSQDPKERCNTILHRLNEIKQEQDTLLQELAKILETTDLNLKVK</sequence>
<name>A0A1U7IHY7_9CYAN</name>
<keyword evidence="1" id="KW-0812">Transmembrane</keyword>
<evidence type="ECO:0000313" key="2">
    <source>
        <dbReference type="EMBL" id="OKH36664.1"/>
    </source>
</evidence>
<dbReference type="STRING" id="454136.NIES2119_16695"/>
<proteinExistence type="predicted"/>
<dbReference type="AlphaFoldDB" id="A0A1U7IHY7"/>
<accession>A0A1U7IHY7</accession>
<gene>
    <name evidence="2" type="ORF">NIES2119_16695</name>
</gene>
<keyword evidence="1" id="KW-1133">Transmembrane helix</keyword>
<comment type="caution">
    <text evidence="2">The sequence shown here is derived from an EMBL/GenBank/DDBJ whole genome shotgun (WGS) entry which is preliminary data.</text>
</comment>
<evidence type="ECO:0000256" key="1">
    <source>
        <dbReference type="SAM" id="Phobius"/>
    </source>
</evidence>
<dbReference type="Gene3D" id="1.20.120.20">
    <property type="entry name" value="Apolipoprotein"/>
    <property type="match status" value="1"/>
</dbReference>
<evidence type="ECO:0000313" key="3">
    <source>
        <dbReference type="Proteomes" id="UP000185860"/>
    </source>
</evidence>
<dbReference type="RefSeq" id="WP_073594629.1">
    <property type="nucleotide sequence ID" value="NZ_MRCE01000015.1"/>
</dbReference>
<keyword evidence="1" id="KW-0472">Membrane</keyword>
<dbReference type="EMBL" id="MRCE01000015">
    <property type="protein sequence ID" value="OKH36664.1"/>
    <property type="molecule type" value="Genomic_DNA"/>
</dbReference>
<organism evidence="2 3">
    <name type="scientific">[Phormidium ambiguum] IAM M-71</name>
    <dbReference type="NCBI Taxonomy" id="454136"/>
    <lineage>
        <taxon>Bacteria</taxon>
        <taxon>Bacillati</taxon>
        <taxon>Cyanobacteriota</taxon>
        <taxon>Cyanophyceae</taxon>
        <taxon>Oscillatoriophycideae</taxon>
        <taxon>Aerosakkonematales</taxon>
        <taxon>Aerosakkonemataceae</taxon>
        <taxon>Floridanema</taxon>
    </lineage>
</organism>
<feature type="transmembrane region" description="Helical" evidence="1">
    <location>
        <begin position="208"/>
        <end position="228"/>
    </location>
</feature>